<organism evidence="2 3">
    <name type="scientific">Eubacterium ruminantium</name>
    <dbReference type="NCBI Taxonomy" id="42322"/>
    <lineage>
        <taxon>Bacteria</taxon>
        <taxon>Bacillati</taxon>
        <taxon>Bacillota</taxon>
        <taxon>Clostridia</taxon>
        <taxon>Eubacteriales</taxon>
        <taxon>Eubacteriaceae</taxon>
        <taxon>Eubacterium</taxon>
    </lineage>
</organism>
<keyword evidence="1" id="KW-0175">Coiled coil</keyword>
<proteinExistence type="predicted"/>
<protein>
    <submittedName>
        <fullName evidence="2">Uncharacterized protein</fullName>
    </submittedName>
</protein>
<evidence type="ECO:0000256" key="1">
    <source>
        <dbReference type="SAM" id="Coils"/>
    </source>
</evidence>
<accession>A0A1T4MXB5</accession>
<keyword evidence="3" id="KW-1185">Reference proteome</keyword>
<dbReference type="Proteomes" id="UP000189857">
    <property type="component" value="Unassembled WGS sequence"/>
</dbReference>
<dbReference type="EMBL" id="FUXA01000008">
    <property type="protein sequence ID" value="SJZ71613.1"/>
    <property type="molecule type" value="Genomic_DNA"/>
</dbReference>
<dbReference type="AlphaFoldDB" id="A0A1T4MXB5"/>
<evidence type="ECO:0000313" key="2">
    <source>
        <dbReference type="EMBL" id="SJZ71613.1"/>
    </source>
</evidence>
<feature type="coiled-coil region" evidence="1">
    <location>
        <begin position="918"/>
        <end position="966"/>
    </location>
</feature>
<gene>
    <name evidence="2" type="ORF">SAMN02745110_01367</name>
</gene>
<evidence type="ECO:0000313" key="3">
    <source>
        <dbReference type="Proteomes" id="UP000189857"/>
    </source>
</evidence>
<sequence>MHSIGKRIQFDDLQLRKGNNTKKTRQMLEKDLLSFKRLPSNEDFDATFDMLFANKAIRESYFTVNLFPLNVNYFAKFAEPICTRNIRFELRWQLKLFSCYSKEINMFISNKDRFDECLLEEKYNEAYEILKELEKDFGISLWLMENKVLLFHMLGKDVKEELVSSMRQGFISTVINFYDMKASNEMLARDYEYIVRRELDKFIRLNPESAELKDCYTFFIAPFLFKMDDEAKVRLLNMICRFPLIDRYLVVLDIIEHYASERPEQTAPEWIAEVMDYLEEIDDSCATTYRFIISNGVNRVDKFTLDDSLIKGRNAFIQGNLDRCLELVKASVENGPADIRLYNLYIECAQLCDADIMDINISENKKRIIKNLNNIYSFEEDYNDAIDAIYKMCFWSFHARWSRDIYNHITRHVQPINSDEAKRGIKYSNLQRLTVDTVVENLEKSEAKAFLTKANFIEGEDYRLYSMAIVDEDYKMAASLCKVYQLSELLLLKSRHDFSAYRVFLKKKLPKLYEVACSKLLWDSMSNREDFERGIDYFIHLFIKREEYAIMTPMDKFMDYAENSSLTERKNIRVPILYYIYTTYFDSNNKDDLSIAFEDFLDLNEIDKPSKMECECDSYEKQQLIFFLRYICVPEIMGPVLLSVRSTRELEEERILICQRLRELDSLNEDVYDQEIKDITHKLFLDDGVSNLETHKIQVNTDGIKARIGKDLKSVFNKYMYARNSKLDVIIDTLKRFEGGENVSIVSLESSQILNEIVTTIRNEFVLGEEYGLDAYLSLNIRHGTLTGQLRAPLMGMNMLAEKQVETSEYKVSDRWLYKLRNPDNRNKAKQAIIAFTEETDAIVEYLKKELIQISTEEKPTHGIFDYSLTETEIKLFQNYLTENIEFEEFIDNVFEQLWKLTELNLNNMRSTIRNDIKQRYIEAFSRLQKVYKNLNEEFIEADQWIKEAQNDMDAELEKISDWFRRTSDGQYSDFELDAACQVGLQTIKNIHSSMEFEINYIEKDLSKKIDGGAWKYFASMFCILFDNISKYAKAIDGIKRVDCVLKSTEKGVFIGMCNQIDSSVSLDASKQKIESAMNLISDSSYLARAKQEGGSGIPKIYKILAIDLNMKPQVKCEINEKENVFCVDIGGDYK</sequence>
<dbReference type="RefSeq" id="WP_078787210.1">
    <property type="nucleotide sequence ID" value="NZ_FMTO01000007.1"/>
</dbReference>
<name>A0A1T4MXB5_9FIRM</name>
<reference evidence="2 3" key="1">
    <citation type="submission" date="2017-02" db="EMBL/GenBank/DDBJ databases">
        <authorList>
            <person name="Peterson S.W."/>
        </authorList>
    </citation>
    <scope>NUCLEOTIDE SEQUENCE [LARGE SCALE GENOMIC DNA]</scope>
    <source>
        <strain evidence="2 3">ATCC 17233</strain>
    </source>
</reference>
<dbReference type="OrthoDB" id="7833808at2"/>